<proteinExistence type="predicted"/>
<dbReference type="AlphaFoldDB" id="A0A6C2U242"/>
<gene>
    <name evidence="1" type="ORF">PDESU_02208</name>
</gene>
<evidence type="ECO:0000313" key="1">
    <source>
        <dbReference type="EMBL" id="VGO13651.1"/>
    </source>
</evidence>
<protein>
    <submittedName>
        <fullName evidence="1">Uncharacterized protein</fullName>
    </submittedName>
</protein>
<dbReference type="Proteomes" id="UP000366872">
    <property type="component" value="Unassembled WGS sequence"/>
</dbReference>
<keyword evidence="2" id="KW-1185">Reference proteome</keyword>
<sequence length="106" mass="11822">MTVCPRLTPAALGETNFVEQVEDLFINQTNEWDDVLSQISHFKFYSTPVTWLKNNEPALAAMGKAFAVEVGIRKGHENTEDNIFDPITAAGGTVDFVIMKDSSSWR</sequence>
<accession>A0A6C2U242</accession>
<reference evidence="1 2" key="1">
    <citation type="submission" date="2019-04" db="EMBL/GenBank/DDBJ databases">
        <authorList>
            <person name="Van Vliet M D."/>
        </authorList>
    </citation>
    <scope>NUCLEOTIDE SEQUENCE [LARGE SCALE GENOMIC DNA]</scope>
    <source>
        <strain evidence="1 2">F1</strain>
    </source>
</reference>
<dbReference type="EMBL" id="CAAHFG010000001">
    <property type="protein sequence ID" value="VGO13651.1"/>
    <property type="molecule type" value="Genomic_DNA"/>
</dbReference>
<name>A0A6C2U242_PONDE</name>
<organism evidence="1 2">
    <name type="scientific">Pontiella desulfatans</name>
    <dbReference type="NCBI Taxonomy" id="2750659"/>
    <lineage>
        <taxon>Bacteria</taxon>
        <taxon>Pseudomonadati</taxon>
        <taxon>Kiritimatiellota</taxon>
        <taxon>Kiritimatiellia</taxon>
        <taxon>Kiritimatiellales</taxon>
        <taxon>Pontiellaceae</taxon>
        <taxon>Pontiella</taxon>
    </lineage>
</organism>
<evidence type="ECO:0000313" key="2">
    <source>
        <dbReference type="Proteomes" id="UP000366872"/>
    </source>
</evidence>